<dbReference type="Proteomes" id="UP001162164">
    <property type="component" value="Unassembled WGS sequence"/>
</dbReference>
<accession>A0ABQ9JY51</accession>
<protein>
    <submittedName>
        <fullName evidence="1">Uncharacterized protein</fullName>
    </submittedName>
</protein>
<dbReference type="EMBL" id="JAPWTJ010000136">
    <property type="protein sequence ID" value="KAJ8982283.1"/>
    <property type="molecule type" value="Genomic_DNA"/>
</dbReference>
<sequence length="241" mass="27488">MCHCFIGSAILSEEFVNGWVLQLLLVSARCAIYHGWHSEPIFKIICYFSTLCKIQLILSPNARVAMSASTSIMYRFLPCELPCVLAAGALKSYCNNIRTTRGELVRIKILFPMLNNRTHQMDWSDSTIYIFLRKGMKRKCEDKSLATRGELVRIKVLYSTLNNRTHQMDWSDSTIYFSLVVVRLITTNKPRERARRLHHVSRPLVMRGCLTAESPGVANTSIVIDLSIVKPILVDRSHVLT</sequence>
<organism evidence="1 2">
    <name type="scientific">Molorchus minor</name>
    <dbReference type="NCBI Taxonomy" id="1323400"/>
    <lineage>
        <taxon>Eukaryota</taxon>
        <taxon>Metazoa</taxon>
        <taxon>Ecdysozoa</taxon>
        <taxon>Arthropoda</taxon>
        <taxon>Hexapoda</taxon>
        <taxon>Insecta</taxon>
        <taxon>Pterygota</taxon>
        <taxon>Neoptera</taxon>
        <taxon>Endopterygota</taxon>
        <taxon>Coleoptera</taxon>
        <taxon>Polyphaga</taxon>
        <taxon>Cucujiformia</taxon>
        <taxon>Chrysomeloidea</taxon>
        <taxon>Cerambycidae</taxon>
        <taxon>Lamiinae</taxon>
        <taxon>Monochamini</taxon>
        <taxon>Molorchus</taxon>
    </lineage>
</organism>
<evidence type="ECO:0000313" key="1">
    <source>
        <dbReference type="EMBL" id="KAJ8982283.1"/>
    </source>
</evidence>
<name>A0ABQ9JY51_9CUCU</name>
<evidence type="ECO:0000313" key="2">
    <source>
        <dbReference type="Proteomes" id="UP001162164"/>
    </source>
</evidence>
<gene>
    <name evidence="1" type="ORF">NQ317_008012</name>
</gene>
<proteinExistence type="predicted"/>
<reference evidence="1" key="1">
    <citation type="journal article" date="2023" name="Insect Mol. Biol.">
        <title>Genome sequencing provides insights into the evolution of gene families encoding plant cell wall-degrading enzymes in longhorned beetles.</title>
        <authorList>
            <person name="Shin N.R."/>
            <person name="Okamura Y."/>
            <person name="Kirsch R."/>
            <person name="Pauchet Y."/>
        </authorList>
    </citation>
    <scope>NUCLEOTIDE SEQUENCE</scope>
    <source>
        <strain evidence="1">MMC_N1</strain>
    </source>
</reference>
<comment type="caution">
    <text evidence="1">The sequence shown here is derived from an EMBL/GenBank/DDBJ whole genome shotgun (WGS) entry which is preliminary data.</text>
</comment>
<keyword evidence="2" id="KW-1185">Reference proteome</keyword>